<keyword evidence="3" id="KW-1185">Reference proteome</keyword>
<keyword evidence="1" id="KW-0472">Membrane</keyword>
<proteinExistence type="predicted"/>
<evidence type="ECO:0000313" key="3">
    <source>
        <dbReference type="Proteomes" id="UP000830055"/>
    </source>
</evidence>
<feature type="transmembrane region" description="Helical" evidence="1">
    <location>
        <begin position="89"/>
        <end position="106"/>
    </location>
</feature>
<keyword evidence="1" id="KW-0812">Transmembrane</keyword>
<feature type="transmembrane region" description="Helical" evidence="1">
    <location>
        <begin position="112"/>
        <end position="130"/>
    </location>
</feature>
<feature type="transmembrane region" description="Helical" evidence="1">
    <location>
        <begin position="151"/>
        <end position="170"/>
    </location>
</feature>
<sequence>MNNFYGLAFTIHGILESATKLIYKFFVGNIVELAGLPTILSSLIFSKDIEFIPQWSLIIAGMLAVPASLLISCCAFFEIIKSISFNKYLKFLTVCIVPYIVFNFFWNANDAIFWIQILPIVWTIYLYFLNRNSQIHQIIDSRPKLKYHMNFVNSKLLLPTIIVILAYSNIQTIVTPVTNKDFYTNQLLHNRLLSNFQVEIIPGWDNQKWMLLNDESPPVKRYILMNMALKTSNGKSALEDLPEIINSHLNNKDRILIARLYDLDKDLMPWNALQKLGWQRSKIKELLESFCIINVGTIDSITFYEIEQCISQNSKH</sequence>
<reference evidence="2 3" key="1">
    <citation type="submission" date="2022-01" db="EMBL/GenBank/DDBJ databases">
        <title>Desulfofustis limnae sp. nov., a novel mesophilic sulfate-reducing bacterium isolated from marsh soil.</title>
        <authorList>
            <person name="Watanabe M."/>
            <person name="Takahashi A."/>
            <person name="Kojima H."/>
            <person name="Fukui M."/>
        </authorList>
    </citation>
    <scope>NUCLEOTIDE SEQUENCE [LARGE SCALE GENOMIC DNA]</scope>
    <source>
        <strain evidence="2 3">PPLL</strain>
    </source>
</reference>
<keyword evidence="1" id="KW-1133">Transmembrane helix</keyword>
<evidence type="ECO:0000256" key="1">
    <source>
        <dbReference type="SAM" id="Phobius"/>
    </source>
</evidence>
<evidence type="ECO:0000313" key="2">
    <source>
        <dbReference type="EMBL" id="BDD87607.1"/>
    </source>
</evidence>
<name>A0ABN6M3W3_9BACT</name>
<gene>
    <name evidence="2" type="ORF">DPPLL_19720</name>
</gene>
<dbReference type="EMBL" id="AP025516">
    <property type="protein sequence ID" value="BDD87607.1"/>
    <property type="molecule type" value="Genomic_DNA"/>
</dbReference>
<feature type="transmembrane region" description="Helical" evidence="1">
    <location>
        <begin position="57"/>
        <end position="77"/>
    </location>
</feature>
<accession>A0ABN6M3W3</accession>
<organism evidence="2 3">
    <name type="scientific">Desulfofustis limnaeus</name>
    <dbReference type="NCBI Taxonomy" id="2740163"/>
    <lineage>
        <taxon>Bacteria</taxon>
        <taxon>Pseudomonadati</taxon>
        <taxon>Thermodesulfobacteriota</taxon>
        <taxon>Desulfobulbia</taxon>
        <taxon>Desulfobulbales</taxon>
        <taxon>Desulfocapsaceae</taxon>
        <taxon>Desulfofustis</taxon>
    </lineage>
</organism>
<protein>
    <submittedName>
        <fullName evidence="2">Uncharacterized protein</fullName>
    </submittedName>
</protein>
<dbReference type="Proteomes" id="UP000830055">
    <property type="component" value="Chromosome"/>
</dbReference>
<feature type="transmembrane region" description="Helical" evidence="1">
    <location>
        <begin position="21"/>
        <end position="45"/>
    </location>
</feature>